<keyword evidence="1" id="KW-0645">Protease</keyword>
<keyword evidence="3" id="KW-0064">Aspartyl protease</keyword>
<proteinExistence type="predicted"/>
<evidence type="ECO:0000256" key="13">
    <source>
        <dbReference type="SAM" id="MobiDB-lite"/>
    </source>
</evidence>
<dbReference type="GO" id="GO:0003964">
    <property type="term" value="F:RNA-directed DNA polymerase activity"/>
    <property type="evidence" value="ECO:0007669"/>
    <property type="project" value="UniProtKB-KW"/>
</dbReference>
<reference evidence="17" key="1">
    <citation type="journal article" date="2022" name="Int. J. Mol. Sci.">
        <title>Draft Genome of Tanacetum Coccineum: Genomic Comparison of Closely Related Tanacetum-Family Plants.</title>
        <authorList>
            <person name="Yamashiro T."/>
            <person name="Shiraishi A."/>
            <person name="Nakayama K."/>
            <person name="Satake H."/>
        </authorList>
    </citation>
    <scope>NUCLEOTIDE SEQUENCE</scope>
</reference>
<feature type="compositionally biased region" description="Basic and acidic residues" evidence="13">
    <location>
        <begin position="936"/>
        <end position="945"/>
    </location>
</feature>
<dbReference type="InterPro" id="IPR043502">
    <property type="entry name" value="DNA/RNA_pol_sf"/>
</dbReference>
<dbReference type="Pfam" id="PF17919">
    <property type="entry name" value="RT_RNaseH_2"/>
    <property type="match status" value="1"/>
</dbReference>
<keyword evidence="4" id="KW-0378">Hydrolase</keyword>
<dbReference type="InterPro" id="IPR041588">
    <property type="entry name" value="Integrase_H2C2"/>
</dbReference>
<dbReference type="InterPro" id="IPR012337">
    <property type="entry name" value="RNaseH-like_sf"/>
</dbReference>
<dbReference type="Pfam" id="PF08284">
    <property type="entry name" value="RVP_2"/>
    <property type="match status" value="1"/>
</dbReference>
<evidence type="ECO:0000313" key="17">
    <source>
        <dbReference type="EMBL" id="GJT48007.1"/>
    </source>
</evidence>
<evidence type="ECO:0000259" key="16">
    <source>
        <dbReference type="PROSITE" id="PS50994"/>
    </source>
</evidence>
<dbReference type="InterPro" id="IPR043128">
    <property type="entry name" value="Rev_trsase/Diguanyl_cyclase"/>
</dbReference>
<evidence type="ECO:0000256" key="12">
    <source>
        <dbReference type="PROSITE-ProRule" id="PRU00047"/>
    </source>
</evidence>
<dbReference type="Pfam" id="PF13966">
    <property type="entry name" value="zf-RVT"/>
    <property type="match status" value="2"/>
</dbReference>
<dbReference type="InterPro" id="IPR041577">
    <property type="entry name" value="RT_RNaseH_2"/>
</dbReference>
<comment type="caution">
    <text evidence="17">The sequence shown here is derived from an EMBL/GenBank/DDBJ whole genome shotgun (WGS) entry which is preliminary data.</text>
</comment>
<dbReference type="InterPro" id="IPR001584">
    <property type="entry name" value="Integrase_cat-core"/>
</dbReference>
<dbReference type="Proteomes" id="UP001151760">
    <property type="component" value="Unassembled WGS sequence"/>
</dbReference>
<dbReference type="Pfam" id="PF00078">
    <property type="entry name" value="RVT_1"/>
    <property type="match status" value="1"/>
</dbReference>
<feature type="domain" description="Integrase catalytic" evidence="16">
    <location>
        <begin position="1689"/>
        <end position="1852"/>
    </location>
</feature>
<dbReference type="Pfam" id="PF24626">
    <property type="entry name" value="SH3_Tf2-1"/>
    <property type="match status" value="1"/>
</dbReference>
<dbReference type="Gene3D" id="4.10.60.10">
    <property type="entry name" value="Zinc finger, CCHC-type"/>
    <property type="match status" value="1"/>
</dbReference>
<dbReference type="CDD" id="cd00303">
    <property type="entry name" value="retropepsin_like"/>
    <property type="match status" value="1"/>
</dbReference>
<dbReference type="InterPro" id="IPR001878">
    <property type="entry name" value="Znf_CCHC"/>
</dbReference>
<dbReference type="CDD" id="cd09274">
    <property type="entry name" value="RNase_HI_RT_Ty3"/>
    <property type="match status" value="1"/>
</dbReference>
<feature type="domain" description="Reverse transcriptase" evidence="15">
    <location>
        <begin position="1158"/>
        <end position="1337"/>
    </location>
</feature>
<dbReference type="Gene3D" id="3.10.10.10">
    <property type="entry name" value="HIV Type 1 Reverse Transcriptase, subunit A, domain 1"/>
    <property type="match status" value="1"/>
</dbReference>
<accession>A0ABQ5EAU0</accession>
<dbReference type="SMART" id="SM00343">
    <property type="entry name" value="ZnF_C2HC"/>
    <property type="match status" value="2"/>
</dbReference>
<keyword evidence="12" id="KW-0862">Zinc</keyword>
<protein>
    <submittedName>
        <fullName evidence="17">Reverse transcriptase domain-containing protein</fullName>
    </submittedName>
</protein>
<dbReference type="PROSITE" id="PS50878">
    <property type="entry name" value="RT_POL"/>
    <property type="match status" value="1"/>
</dbReference>
<dbReference type="PANTHER" id="PTHR37984:SF5">
    <property type="entry name" value="PROTEIN NYNRIN-LIKE"/>
    <property type="match status" value="1"/>
</dbReference>
<dbReference type="SUPFAM" id="SSF56672">
    <property type="entry name" value="DNA/RNA polymerases"/>
    <property type="match status" value="1"/>
</dbReference>
<dbReference type="Pfam" id="PF17921">
    <property type="entry name" value="Integrase_H2C2"/>
    <property type="match status" value="1"/>
</dbReference>
<keyword evidence="8" id="KW-0239">DNA-directed DNA polymerase</keyword>
<keyword evidence="8" id="KW-0548">Nucleotidyltransferase</keyword>
<dbReference type="InterPro" id="IPR036397">
    <property type="entry name" value="RNaseH_sf"/>
</dbReference>
<dbReference type="PROSITE" id="PS50994">
    <property type="entry name" value="INTEGRASE"/>
    <property type="match status" value="1"/>
</dbReference>
<evidence type="ECO:0000256" key="9">
    <source>
        <dbReference type="ARBA" id="ARBA00023125"/>
    </source>
</evidence>
<dbReference type="PROSITE" id="PS50158">
    <property type="entry name" value="ZF_CCHC"/>
    <property type="match status" value="1"/>
</dbReference>
<evidence type="ECO:0000256" key="11">
    <source>
        <dbReference type="ARBA" id="ARBA00023268"/>
    </source>
</evidence>
<keyword evidence="11" id="KW-0511">Multifunctional enzyme</keyword>
<dbReference type="Gene3D" id="3.30.420.10">
    <property type="entry name" value="Ribonuclease H-like superfamily/Ribonuclease H"/>
    <property type="match status" value="1"/>
</dbReference>
<keyword evidence="5" id="KW-0460">Magnesium</keyword>
<dbReference type="CDD" id="cd01647">
    <property type="entry name" value="RT_LTR"/>
    <property type="match status" value="1"/>
</dbReference>
<keyword evidence="8" id="KW-0808">Transferase</keyword>
<evidence type="ECO:0000256" key="7">
    <source>
        <dbReference type="ARBA" id="ARBA00022918"/>
    </source>
</evidence>
<evidence type="ECO:0000256" key="10">
    <source>
        <dbReference type="ARBA" id="ARBA00023172"/>
    </source>
</evidence>
<sequence length="2034" mass="234119">MLVFEPRQRDSNVTAEIDILVSDANSDAMLNVRPGVARGAAHKGDEQAEKMTTGASCYAYHLRHLEAVRRSAFQSIHLLIYSIGEPRPSNLGPAVYSKGTSDHPGQFHERRKQCTCGFQMMLPYGREVVERKSQESLLREVIGGSRLNEDVALNMTGHVTRQEVKSALFSMGNDKAPGPDGYTVAFFKESWDIVADDFVDAVCEFFTNGARLQTQRSELLGITHSWKAFLGLEKGPLADFISSRDRHVAGLNASSKVCDVFHDGIWNWPASLCLKYPQLQTIQCRSTNASSDCLEWRNEDGQVKAFSVSMVWATIRHRNNKIDWYAVVWFPFCIPRHAFNLWLVIKQKLKTQDKVASWEVSDSLMTVCPLCEMVRDSHEHIFFECSFSKQVWDYMKSFAALPYSNEVFQQILLEVIPFSKRKSPKSVVAKLVLAASAYFIWQERNWRLYKKNKRTVQQVRECIYSTVRLKLLSCRFKKSKSGASLAQRWNLPHSCFKSYGRRISDNILITQGLMHNYHHNSGPPWCAFKIDIQKAYDTDDWSFLDDLFIFARGDVEFAHVIMESLDEFKSTSGLVLSIPKSTTFFYSVLNRVKLVILDIMPFSEGDLPVKYLGVPLISTRLQIRDCKVIVEKAKNRIGDWKNKSLSFAGRLQLCFLWCNGEYKRGRAKVAWDDICLPKPEGGLGICSLEIFNMALMTTYIWNIVLNKESLWVCWIHTHKLKGRSFWDIPLKADVRWGWLKLLQLPSEGFNLKTKVAELVTQNAWRWPQSWLSKAPEWNLVPALNLDDHSQDSICWCEVNGIFHEFSVRRAWEAFCPRGNDVSWYNIVWPSHIIPRHAFHLWLVMRSSLKAQDKLRQWDIGVWLLVRHLTNMEMMRPVLHDILSHIQPMANKRTAKEGVTKSFTKMLSIKARDTWVHYRVLELRKNGEVIVENSDDTNSKSVDEPAKVGGSGRDVKKAKGGTNFVAAAPSREGPGHFARDCRSPAIPAAPVNAVDARPNQRACYECGDPNHLRNVCPKLNRESGQSGNRLALGWRRNDRGGGNQVRGRAYNASMNAEEAAKDSSIVTANPGYVIEIVDGKKVEVDRIIRGCKLELGSSLFTIDLIPLGHGSFDMIVGMGWLSHNKAEIVCHEKVVEIPKVDGEILRVHGERVEESTKALKNAKVDEPKISDISVVREFVEKDGSMRMCIDYRELNKLTVKNRYPLLRIDDLFDQLQGARYFSKIDLRSGYHQLRVHEDDIPKTAFRTRYGNFEFTVMPFGLTNAPSIFMDLMNRVCKPYLDKFVIVFIDDILIYSKMKEDHEVHLRLMLELLTKEKLYAKFSKCEFWLQEVHFLGHMVNQGGIHVDPSKIEAVKNWKAPTTPSEVRSFLGLAGYYRHFIANFFKIAKPLTSLTQKNQKYEWGEEQKAAFQTLKNNLCDAPVLSLPDEVEDFVVYYDASNQGLGCVLMQRNKVIAYASRQLKVHEKNYTTHDLELGAVVFVLNTWRHYLYGTKSVKYTNHKSLQHIFDQKDLNMCQRRWIKLFSDYECEIRYHPGKANVVADALSRKESVKRRRVRVMATTIQSGMKVLILAAQKEAFEQENFLSERLNGLEQQMEKRDDGSLYFMDRIWVPLVGSMTAAGDLFSLPKGERKHTHTLFLSSTTGADKMYYDLRDMYWWPGMKRDIATYNSKCLTCSKVKAEHQRPSGLLQQPEIPEWKWDKITMDFITKLPRSKNRHDTIWVIVDRLTKSAHFLAIRKDYNTERLARIYIDEIVARHGVSVSIISDRDGWLTSWCWQTIQNALGTRLDMSTAYHPQMDGQSERMIQTLEDMLRACVMDFSGSWDVHLPLAEFSYNNNYHLSIRCAPFEALYGRKYRSPVLWAKIGESSLIGPELVQERTDKVVLIKEKLKASRDRQKSYADNRRKPLEFKGKLALRYVGPFEILERVGPVAYRLILPEELSGVHDTFHVSNLKKCLADASLHVPLDEIKVDKTLRFVEEPVEIMDREIKSLKRSRISLVKVRWNSKRGPEFTWEREDYMKSKYPKLFVERTDESAS</sequence>
<dbReference type="SUPFAM" id="SSF53098">
    <property type="entry name" value="Ribonuclease H-like"/>
    <property type="match status" value="1"/>
</dbReference>
<dbReference type="InterPro" id="IPR050951">
    <property type="entry name" value="Retrovirus_Pol_polyprotein"/>
</dbReference>
<gene>
    <name evidence="17" type="ORF">Tco_0974164</name>
</gene>
<evidence type="ECO:0000256" key="4">
    <source>
        <dbReference type="ARBA" id="ARBA00022801"/>
    </source>
</evidence>
<evidence type="ECO:0000256" key="8">
    <source>
        <dbReference type="ARBA" id="ARBA00022932"/>
    </source>
</evidence>
<keyword evidence="6" id="KW-0229">DNA integration</keyword>
<name>A0ABQ5EAU0_9ASTR</name>
<evidence type="ECO:0000256" key="5">
    <source>
        <dbReference type="ARBA" id="ARBA00022842"/>
    </source>
</evidence>
<keyword evidence="9" id="KW-0238">DNA-binding</keyword>
<evidence type="ECO:0000256" key="6">
    <source>
        <dbReference type="ARBA" id="ARBA00022908"/>
    </source>
</evidence>
<dbReference type="InterPro" id="IPR056924">
    <property type="entry name" value="SH3_Tf2-1"/>
</dbReference>
<dbReference type="Gene3D" id="3.30.70.270">
    <property type="match status" value="2"/>
</dbReference>
<keyword evidence="18" id="KW-1185">Reference proteome</keyword>
<dbReference type="PANTHER" id="PTHR37984">
    <property type="entry name" value="PROTEIN CBG26694"/>
    <property type="match status" value="1"/>
</dbReference>
<feature type="domain" description="CCHC-type" evidence="14">
    <location>
        <begin position="1002"/>
        <end position="1017"/>
    </location>
</feature>
<dbReference type="Gene3D" id="1.10.340.70">
    <property type="match status" value="1"/>
</dbReference>
<dbReference type="InterPro" id="IPR000477">
    <property type="entry name" value="RT_dom"/>
</dbReference>
<dbReference type="InterPro" id="IPR026960">
    <property type="entry name" value="RVT-Znf"/>
</dbReference>
<evidence type="ECO:0000259" key="15">
    <source>
        <dbReference type="PROSITE" id="PS50878"/>
    </source>
</evidence>
<keyword evidence="7 17" id="KW-0695">RNA-directed DNA polymerase</keyword>
<feature type="region of interest" description="Disordered" evidence="13">
    <location>
        <begin position="933"/>
        <end position="956"/>
    </location>
</feature>
<dbReference type="EMBL" id="BQNB010016116">
    <property type="protein sequence ID" value="GJT48007.1"/>
    <property type="molecule type" value="Genomic_DNA"/>
</dbReference>
<reference evidence="17" key="2">
    <citation type="submission" date="2022-01" db="EMBL/GenBank/DDBJ databases">
        <authorList>
            <person name="Yamashiro T."/>
            <person name="Shiraishi A."/>
            <person name="Satake H."/>
            <person name="Nakayama K."/>
        </authorList>
    </citation>
    <scope>NUCLEOTIDE SEQUENCE</scope>
</reference>
<evidence type="ECO:0000256" key="2">
    <source>
        <dbReference type="ARBA" id="ARBA00022723"/>
    </source>
</evidence>
<organism evidence="17 18">
    <name type="scientific">Tanacetum coccineum</name>
    <dbReference type="NCBI Taxonomy" id="301880"/>
    <lineage>
        <taxon>Eukaryota</taxon>
        <taxon>Viridiplantae</taxon>
        <taxon>Streptophyta</taxon>
        <taxon>Embryophyta</taxon>
        <taxon>Tracheophyta</taxon>
        <taxon>Spermatophyta</taxon>
        <taxon>Magnoliopsida</taxon>
        <taxon>eudicotyledons</taxon>
        <taxon>Gunneridae</taxon>
        <taxon>Pentapetalae</taxon>
        <taxon>asterids</taxon>
        <taxon>campanulids</taxon>
        <taxon>Asterales</taxon>
        <taxon>Asteraceae</taxon>
        <taxon>Asteroideae</taxon>
        <taxon>Anthemideae</taxon>
        <taxon>Anthemidinae</taxon>
        <taxon>Tanacetum</taxon>
    </lineage>
</organism>
<keyword evidence="10" id="KW-0233">DNA recombination</keyword>
<evidence type="ECO:0000256" key="3">
    <source>
        <dbReference type="ARBA" id="ARBA00022750"/>
    </source>
</evidence>
<keyword evidence="12" id="KW-0863">Zinc-finger</keyword>
<evidence type="ECO:0000256" key="1">
    <source>
        <dbReference type="ARBA" id="ARBA00022670"/>
    </source>
</evidence>
<keyword evidence="2" id="KW-0479">Metal-binding</keyword>
<evidence type="ECO:0000313" key="18">
    <source>
        <dbReference type="Proteomes" id="UP001151760"/>
    </source>
</evidence>
<evidence type="ECO:0000259" key="14">
    <source>
        <dbReference type="PROSITE" id="PS50158"/>
    </source>
</evidence>